<sequence length="11" mass="1106">MACISGDAPLE</sequence>
<reference evidence="1" key="2">
    <citation type="journal article" date="2015" name="Data Brief">
        <title>Shoot transcriptome of the giant reed, Arundo donax.</title>
        <authorList>
            <person name="Barrero R.A."/>
            <person name="Guerrero F.D."/>
            <person name="Moolhuijzen P."/>
            <person name="Goolsby J.A."/>
            <person name="Tidwell J."/>
            <person name="Bellgard S.E."/>
            <person name="Bellgard M.I."/>
        </authorList>
    </citation>
    <scope>NUCLEOTIDE SEQUENCE</scope>
    <source>
        <tissue evidence="1">Shoot tissue taken approximately 20 cm above the soil surface</tissue>
    </source>
</reference>
<organism evidence="1">
    <name type="scientific">Arundo donax</name>
    <name type="common">Giant reed</name>
    <name type="synonym">Donax arundinaceus</name>
    <dbReference type="NCBI Taxonomy" id="35708"/>
    <lineage>
        <taxon>Eukaryota</taxon>
        <taxon>Viridiplantae</taxon>
        <taxon>Streptophyta</taxon>
        <taxon>Embryophyta</taxon>
        <taxon>Tracheophyta</taxon>
        <taxon>Spermatophyta</taxon>
        <taxon>Magnoliopsida</taxon>
        <taxon>Liliopsida</taxon>
        <taxon>Poales</taxon>
        <taxon>Poaceae</taxon>
        <taxon>PACMAD clade</taxon>
        <taxon>Arundinoideae</taxon>
        <taxon>Arundineae</taxon>
        <taxon>Arundo</taxon>
    </lineage>
</organism>
<evidence type="ECO:0000313" key="1">
    <source>
        <dbReference type="EMBL" id="JAE31752.1"/>
    </source>
</evidence>
<accession>A0A0A9H4T0</accession>
<name>A0A0A9H4T0_ARUDO</name>
<proteinExistence type="predicted"/>
<protein>
    <submittedName>
        <fullName evidence="1">Uncharacterized protein</fullName>
    </submittedName>
</protein>
<reference evidence="1" key="1">
    <citation type="submission" date="2014-09" db="EMBL/GenBank/DDBJ databases">
        <authorList>
            <person name="Magalhaes I.L.F."/>
            <person name="Oliveira U."/>
            <person name="Santos F.R."/>
            <person name="Vidigal T.H.D.A."/>
            <person name="Brescovit A.D."/>
            <person name="Santos A.J."/>
        </authorList>
    </citation>
    <scope>NUCLEOTIDE SEQUENCE</scope>
    <source>
        <tissue evidence="1">Shoot tissue taken approximately 20 cm above the soil surface</tissue>
    </source>
</reference>
<dbReference type="EMBL" id="GBRH01166144">
    <property type="protein sequence ID" value="JAE31752.1"/>
    <property type="molecule type" value="Transcribed_RNA"/>
</dbReference>